<proteinExistence type="predicted"/>
<organism evidence="1 2">
    <name type="scientific">Paramuricea clavata</name>
    <name type="common">Red gorgonian</name>
    <name type="synonym">Violescent sea-whip</name>
    <dbReference type="NCBI Taxonomy" id="317549"/>
    <lineage>
        <taxon>Eukaryota</taxon>
        <taxon>Metazoa</taxon>
        <taxon>Cnidaria</taxon>
        <taxon>Anthozoa</taxon>
        <taxon>Octocorallia</taxon>
        <taxon>Malacalcyonacea</taxon>
        <taxon>Plexauridae</taxon>
        <taxon>Paramuricea</taxon>
    </lineage>
</organism>
<accession>A0A7D9LR58</accession>
<sequence>MGVDITSQDIDIAHRVPSRNPAYHKPIICKFTRRCMKEQIMIHRQDASKIEPTVLGLPSDASILNARVYDHLTPKVQKLLMEAKKFQQQYAYNSAGLRTQPSICEKLKIHAQ</sequence>
<gene>
    <name evidence="1" type="ORF">PACLA_8A055023</name>
</gene>
<name>A0A7D9LR58_PARCT</name>
<comment type="caution">
    <text evidence="1">The sequence shown here is derived from an EMBL/GenBank/DDBJ whole genome shotgun (WGS) entry which is preliminary data.</text>
</comment>
<dbReference type="Proteomes" id="UP001152795">
    <property type="component" value="Unassembled WGS sequence"/>
</dbReference>
<evidence type="ECO:0000313" key="1">
    <source>
        <dbReference type="EMBL" id="CAB4038950.1"/>
    </source>
</evidence>
<dbReference type="AlphaFoldDB" id="A0A7D9LR58"/>
<evidence type="ECO:0000313" key="2">
    <source>
        <dbReference type="Proteomes" id="UP001152795"/>
    </source>
</evidence>
<dbReference type="OrthoDB" id="5984307at2759"/>
<dbReference type="EMBL" id="CACRXK020024780">
    <property type="protein sequence ID" value="CAB4038950.1"/>
    <property type="molecule type" value="Genomic_DNA"/>
</dbReference>
<keyword evidence="2" id="KW-1185">Reference proteome</keyword>
<reference evidence="1" key="1">
    <citation type="submission" date="2020-04" db="EMBL/GenBank/DDBJ databases">
        <authorList>
            <person name="Alioto T."/>
            <person name="Alioto T."/>
            <person name="Gomez Garrido J."/>
        </authorList>
    </citation>
    <scope>NUCLEOTIDE SEQUENCE</scope>
    <source>
        <strain evidence="1">A484AB</strain>
    </source>
</reference>
<protein>
    <submittedName>
        <fullName evidence="1">Uncharacterized protein</fullName>
    </submittedName>
</protein>